<protein>
    <recommendedName>
        <fullName evidence="4">DoxX family protein</fullName>
    </recommendedName>
</protein>
<name>A0A1Q8ZLR6_9HYPH</name>
<evidence type="ECO:0008006" key="4">
    <source>
        <dbReference type="Google" id="ProtNLM"/>
    </source>
</evidence>
<feature type="transmembrane region" description="Helical" evidence="1">
    <location>
        <begin position="114"/>
        <end position="133"/>
    </location>
</feature>
<dbReference type="AlphaFoldDB" id="A0A1Q8ZLR6"/>
<evidence type="ECO:0000313" key="2">
    <source>
        <dbReference type="EMBL" id="OLP42851.1"/>
    </source>
</evidence>
<keyword evidence="3" id="KW-1185">Reference proteome</keyword>
<organism evidence="2 3">
    <name type="scientific">Rhizobium oryziradicis</name>
    <dbReference type="NCBI Taxonomy" id="1867956"/>
    <lineage>
        <taxon>Bacteria</taxon>
        <taxon>Pseudomonadati</taxon>
        <taxon>Pseudomonadota</taxon>
        <taxon>Alphaproteobacteria</taxon>
        <taxon>Hyphomicrobiales</taxon>
        <taxon>Rhizobiaceae</taxon>
        <taxon>Rhizobium/Agrobacterium group</taxon>
        <taxon>Rhizobium</taxon>
    </lineage>
</organism>
<keyword evidence="1" id="KW-0812">Transmembrane</keyword>
<dbReference type="RefSeq" id="WP_075641544.1">
    <property type="nucleotide sequence ID" value="NZ_MKIM01000031.1"/>
</dbReference>
<accession>A0A1Q8ZLR6</accession>
<dbReference type="OrthoDB" id="8447156at2"/>
<evidence type="ECO:0000256" key="1">
    <source>
        <dbReference type="SAM" id="Phobius"/>
    </source>
</evidence>
<reference evidence="2 3" key="1">
    <citation type="submission" date="2016-09" db="EMBL/GenBank/DDBJ databases">
        <title>Rhizobium oryziradicis sp. nov., isolated from the root of rice.</title>
        <authorList>
            <person name="Zhao J."/>
            <person name="Zhang X."/>
        </authorList>
    </citation>
    <scope>NUCLEOTIDE SEQUENCE [LARGE SCALE GENOMIC DNA]</scope>
    <source>
        <strain evidence="2 3">N19</strain>
    </source>
</reference>
<gene>
    <name evidence="2" type="ORF">BJF95_01695</name>
</gene>
<sequence length="163" mass="18389">MAHIDQTNQAERILLATLRICIGWVFLWASIHHYGSTGYVAGFLSSTKTFHFIYGPLSQSALMPVIAFLVEYGHMLIGLSLISGLLVRVSAPFAIFIMLTYWTAHLDFPYVQSINNLLIDEHMIYAMVLALLINRRAGHYFGLDAVLSRLPMFENNAALRWVA</sequence>
<comment type="caution">
    <text evidence="2">The sequence shown here is derived from an EMBL/GenBank/DDBJ whole genome shotgun (WGS) entry which is preliminary data.</text>
</comment>
<dbReference type="EMBL" id="MKIM01000031">
    <property type="protein sequence ID" value="OLP42851.1"/>
    <property type="molecule type" value="Genomic_DNA"/>
</dbReference>
<evidence type="ECO:0000313" key="3">
    <source>
        <dbReference type="Proteomes" id="UP000186894"/>
    </source>
</evidence>
<feature type="transmembrane region" description="Helical" evidence="1">
    <location>
        <begin position="12"/>
        <end position="31"/>
    </location>
</feature>
<feature type="transmembrane region" description="Helical" evidence="1">
    <location>
        <begin position="51"/>
        <end position="70"/>
    </location>
</feature>
<proteinExistence type="predicted"/>
<dbReference type="STRING" id="1867956.BJF95_01695"/>
<feature type="transmembrane region" description="Helical" evidence="1">
    <location>
        <begin position="77"/>
        <end position="102"/>
    </location>
</feature>
<keyword evidence="1" id="KW-0472">Membrane</keyword>
<dbReference type="Proteomes" id="UP000186894">
    <property type="component" value="Unassembled WGS sequence"/>
</dbReference>
<keyword evidence="1" id="KW-1133">Transmembrane helix</keyword>